<proteinExistence type="inferred from homology"/>
<evidence type="ECO:0000256" key="10">
    <source>
        <dbReference type="ARBA" id="ARBA00023172"/>
    </source>
</evidence>
<dbReference type="GO" id="GO:0046872">
    <property type="term" value="F:metal ion binding"/>
    <property type="evidence" value="ECO:0007669"/>
    <property type="project" value="UniProtKB-KW"/>
</dbReference>
<sequence>MVLGIDPGLTRCGYAAVQASGPGAAIALSLGVIRTPPTDPLPKRLAELRAEFAALMIEFRPHVVAVETVFFQNNVRTAMSVGQASGLALAEAWACGCEVVQYTPNQVKGAVAGWGAADKAQVQKMVQARLGLSSVPKPADAADAAALALCHLAMSPLLRRVRLATASPV</sequence>
<dbReference type="PANTHER" id="PTHR30194">
    <property type="entry name" value="CROSSOVER JUNCTION ENDODEOXYRIBONUCLEASE RUVC"/>
    <property type="match status" value="1"/>
</dbReference>
<evidence type="ECO:0000256" key="5">
    <source>
        <dbReference type="ARBA" id="ARBA00022759"/>
    </source>
</evidence>
<keyword evidence="11" id="KW-0234">DNA repair</keyword>
<name>A0A6J7DDQ5_9ZZZZ</name>
<keyword evidence="9" id="KW-0238">DNA-binding</keyword>
<dbReference type="GO" id="GO:0003677">
    <property type="term" value="F:DNA binding"/>
    <property type="evidence" value="ECO:0007669"/>
    <property type="project" value="UniProtKB-KW"/>
</dbReference>
<comment type="similarity">
    <text evidence="1">Belongs to the RuvC family.</text>
</comment>
<keyword evidence="4" id="KW-0479">Metal-binding</keyword>
<accession>A0A6J7DDQ5</accession>
<dbReference type="SUPFAM" id="SSF53098">
    <property type="entry name" value="Ribonuclease H-like"/>
    <property type="match status" value="1"/>
</dbReference>
<dbReference type="CDD" id="cd16962">
    <property type="entry name" value="RuvC"/>
    <property type="match status" value="1"/>
</dbReference>
<dbReference type="GO" id="GO:0008821">
    <property type="term" value="F:crossover junction DNA endonuclease activity"/>
    <property type="evidence" value="ECO:0007669"/>
    <property type="project" value="InterPro"/>
</dbReference>
<dbReference type="PANTHER" id="PTHR30194:SF3">
    <property type="entry name" value="CROSSOVER JUNCTION ENDODEOXYRIBONUCLEASE RUVC"/>
    <property type="match status" value="1"/>
</dbReference>
<evidence type="ECO:0000256" key="4">
    <source>
        <dbReference type="ARBA" id="ARBA00022723"/>
    </source>
</evidence>
<dbReference type="InterPro" id="IPR002176">
    <property type="entry name" value="X-over_junc_endoDNase_RuvC"/>
</dbReference>
<evidence type="ECO:0000256" key="9">
    <source>
        <dbReference type="ARBA" id="ARBA00023125"/>
    </source>
</evidence>
<dbReference type="AlphaFoldDB" id="A0A6J7DDQ5"/>
<keyword evidence="3" id="KW-0540">Nuclease</keyword>
<dbReference type="NCBIfam" id="TIGR00228">
    <property type="entry name" value="ruvC"/>
    <property type="match status" value="1"/>
</dbReference>
<protein>
    <submittedName>
        <fullName evidence="12">Unannotated protein</fullName>
    </submittedName>
</protein>
<evidence type="ECO:0000256" key="7">
    <source>
        <dbReference type="ARBA" id="ARBA00022801"/>
    </source>
</evidence>
<evidence type="ECO:0000256" key="11">
    <source>
        <dbReference type="ARBA" id="ARBA00023204"/>
    </source>
</evidence>
<evidence type="ECO:0000313" key="12">
    <source>
        <dbReference type="EMBL" id="CAB4867054.1"/>
    </source>
</evidence>
<evidence type="ECO:0000256" key="8">
    <source>
        <dbReference type="ARBA" id="ARBA00022842"/>
    </source>
</evidence>
<dbReference type="InterPro" id="IPR020563">
    <property type="entry name" value="X-over_junc_endoDNase_Mg_BS"/>
</dbReference>
<evidence type="ECO:0000256" key="6">
    <source>
        <dbReference type="ARBA" id="ARBA00022763"/>
    </source>
</evidence>
<dbReference type="GO" id="GO:0006281">
    <property type="term" value="P:DNA repair"/>
    <property type="evidence" value="ECO:0007669"/>
    <property type="project" value="UniProtKB-KW"/>
</dbReference>
<dbReference type="EMBL" id="CAFBLP010000010">
    <property type="protein sequence ID" value="CAB4867054.1"/>
    <property type="molecule type" value="Genomic_DNA"/>
</dbReference>
<dbReference type="GO" id="GO:0006310">
    <property type="term" value="P:DNA recombination"/>
    <property type="evidence" value="ECO:0007669"/>
    <property type="project" value="UniProtKB-KW"/>
</dbReference>
<evidence type="ECO:0000256" key="2">
    <source>
        <dbReference type="ARBA" id="ARBA00022490"/>
    </source>
</evidence>
<dbReference type="PROSITE" id="PS01321">
    <property type="entry name" value="RUVC"/>
    <property type="match status" value="1"/>
</dbReference>
<dbReference type="InterPro" id="IPR036397">
    <property type="entry name" value="RNaseH_sf"/>
</dbReference>
<keyword evidence="5" id="KW-0255">Endonuclease</keyword>
<keyword evidence="8" id="KW-0460">Magnesium</keyword>
<dbReference type="FunFam" id="3.30.420.10:FF:000002">
    <property type="entry name" value="Crossover junction endodeoxyribonuclease RuvC"/>
    <property type="match status" value="1"/>
</dbReference>
<dbReference type="InterPro" id="IPR012337">
    <property type="entry name" value="RNaseH-like_sf"/>
</dbReference>
<keyword evidence="10" id="KW-0233">DNA recombination</keyword>
<keyword evidence="2" id="KW-0963">Cytoplasm</keyword>
<dbReference type="Pfam" id="PF02075">
    <property type="entry name" value="RuvC"/>
    <property type="match status" value="1"/>
</dbReference>
<evidence type="ECO:0000256" key="1">
    <source>
        <dbReference type="ARBA" id="ARBA00009518"/>
    </source>
</evidence>
<dbReference type="HAMAP" id="MF_00034">
    <property type="entry name" value="RuvC"/>
    <property type="match status" value="1"/>
</dbReference>
<dbReference type="NCBIfam" id="NF000711">
    <property type="entry name" value="PRK00039.2-1"/>
    <property type="match status" value="1"/>
</dbReference>
<keyword evidence="6" id="KW-0227">DNA damage</keyword>
<gene>
    <name evidence="12" type="ORF">UFOPK3376_00597</name>
</gene>
<keyword evidence="7" id="KW-0378">Hydrolase</keyword>
<dbReference type="PRINTS" id="PR00696">
    <property type="entry name" value="RSOLVASERUVC"/>
</dbReference>
<dbReference type="Gene3D" id="3.30.420.10">
    <property type="entry name" value="Ribonuclease H-like superfamily/Ribonuclease H"/>
    <property type="match status" value="1"/>
</dbReference>
<reference evidence="12" key="1">
    <citation type="submission" date="2020-05" db="EMBL/GenBank/DDBJ databases">
        <authorList>
            <person name="Chiriac C."/>
            <person name="Salcher M."/>
            <person name="Ghai R."/>
            <person name="Kavagutti S V."/>
        </authorList>
    </citation>
    <scope>NUCLEOTIDE SEQUENCE</scope>
</reference>
<evidence type="ECO:0000256" key="3">
    <source>
        <dbReference type="ARBA" id="ARBA00022722"/>
    </source>
</evidence>
<organism evidence="12">
    <name type="scientific">freshwater metagenome</name>
    <dbReference type="NCBI Taxonomy" id="449393"/>
    <lineage>
        <taxon>unclassified sequences</taxon>
        <taxon>metagenomes</taxon>
        <taxon>ecological metagenomes</taxon>
    </lineage>
</organism>